<proteinExistence type="predicted"/>
<sequence length="272" mass="30336">MALEIGGRIVIKTGHRSGELRKGSKIVGWFKLFGLYSPNFKNRITYGLAVISKLIYGYGKFKFYWKNLIILKFRSNKRSRASVCSRRRAKPRCSRTTRNRRATRIRKPAPRRVRTRLGRSPLRNPRPGPCRVPPTRNPSRVHPRAEQRLRASRTCVAAVPSRAAPVCAASRADLQPPSRAGPCPFSSRAAKPNLGRLGPSNCCSVGFSLGLKGVSATLILGLGLIVVFNHLGSCCLGSTPSLTFRTRQPNLQHVVVMTRTVMVVRRVSRWRV</sequence>
<feature type="region of interest" description="Disordered" evidence="1">
    <location>
        <begin position="87"/>
        <end position="147"/>
    </location>
</feature>
<organism evidence="2">
    <name type="scientific">Cucumis melo</name>
    <name type="common">Muskmelon</name>
    <dbReference type="NCBI Taxonomy" id="3656"/>
    <lineage>
        <taxon>Eukaryota</taxon>
        <taxon>Viridiplantae</taxon>
        <taxon>Streptophyta</taxon>
        <taxon>Embryophyta</taxon>
        <taxon>Tracheophyta</taxon>
        <taxon>Spermatophyta</taxon>
        <taxon>Magnoliopsida</taxon>
        <taxon>eudicotyledons</taxon>
        <taxon>Gunneridae</taxon>
        <taxon>Pentapetalae</taxon>
        <taxon>rosids</taxon>
        <taxon>fabids</taxon>
        <taxon>Cucurbitales</taxon>
        <taxon>Cucurbitaceae</taxon>
        <taxon>Benincaseae</taxon>
        <taxon>Cucumis</taxon>
    </lineage>
</organism>
<dbReference type="Gramene" id="MELO3C032287.2.1">
    <property type="protein sequence ID" value="MELO3C032287.2.1"/>
    <property type="gene ID" value="MELO3C032287.2"/>
</dbReference>
<dbReference type="EnsemblPlants" id="MELO3C032287.2.1">
    <property type="protein sequence ID" value="MELO3C032287.2.1"/>
    <property type="gene ID" value="MELO3C032287.2"/>
</dbReference>
<feature type="compositionally biased region" description="Basic residues" evidence="1">
    <location>
        <begin position="87"/>
        <end position="117"/>
    </location>
</feature>
<evidence type="ECO:0000313" key="2">
    <source>
        <dbReference type="EnsemblPlants" id="MELO3C032287.2.1"/>
    </source>
</evidence>
<dbReference type="AlphaFoldDB" id="A0A9I9EDL0"/>
<reference evidence="2" key="1">
    <citation type="submission" date="2023-03" db="UniProtKB">
        <authorList>
            <consortium name="EnsemblPlants"/>
        </authorList>
    </citation>
    <scope>IDENTIFICATION</scope>
</reference>
<protein>
    <submittedName>
        <fullName evidence="2">Uncharacterized protein</fullName>
    </submittedName>
</protein>
<name>A0A9I9EDL0_CUCME</name>
<evidence type="ECO:0000256" key="1">
    <source>
        <dbReference type="SAM" id="MobiDB-lite"/>
    </source>
</evidence>
<accession>A0A9I9EDL0</accession>
<feature type="compositionally biased region" description="Pro residues" evidence="1">
    <location>
        <begin position="124"/>
        <end position="136"/>
    </location>
</feature>